<feature type="compositionally biased region" description="Low complexity" evidence="1">
    <location>
        <begin position="62"/>
        <end position="74"/>
    </location>
</feature>
<gene>
    <name evidence="2" type="ORF">Y1Q_0018886</name>
</gene>
<accession>A0A151M305</accession>
<comment type="caution">
    <text evidence="2">The sequence shown here is derived from an EMBL/GenBank/DDBJ whole genome shotgun (WGS) entry which is preliminary data.</text>
</comment>
<feature type="compositionally biased region" description="Basic and acidic residues" evidence="1">
    <location>
        <begin position="7"/>
        <end position="21"/>
    </location>
</feature>
<organism evidence="2 3">
    <name type="scientific">Alligator mississippiensis</name>
    <name type="common">American alligator</name>
    <dbReference type="NCBI Taxonomy" id="8496"/>
    <lineage>
        <taxon>Eukaryota</taxon>
        <taxon>Metazoa</taxon>
        <taxon>Chordata</taxon>
        <taxon>Craniata</taxon>
        <taxon>Vertebrata</taxon>
        <taxon>Euteleostomi</taxon>
        <taxon>Archelosauria</taxon>
        <taxon>Archosauria</taxon>
        <taxon>Crocodylia</taxon>
        <taxon>Alligatoridae</taxon>
        <taxon>Alligatorinae</taxon>
        <taxon>Alligator</taxon>
    </lineage>
</organism>
<evidence type="ECO:0000313" key="3">
    <source>
        <dbReference type="Proteomes" id="UP000050525"/>
    </source>
</evidence>
<keyword evidence="3" id="KW-1185">Reference proteome</keyword>
<protein>
    <submittedName>
        <fullName evidence="2">Uncharacterized protein</fullName>
    </submittedName>
</protein>
<dbReference type="Proteomes" id="UP000050525">
    <property type="component" value="Unassembled WGS sequence"/>
</dbReference>
<feature type="region of interest" description="Disordered" evidence="1">
    <location>
        <begin position="59"/>
        <end position="127"/>
    </location>
</feature>
<dbReference type="AlphaFoldDB" id="A0A151M305"/>
<evidence type="ECO:0000313" key="2">
    <source>
        <dbReference type="EMBL" id="KYO18907.1"/>
    </source>
</evidence>
<reference evidence="2 3" key="1">
    <citation type="journal article" date="2012" name="Genome Biol.">
        <title>Sequencing three crocodilian genomes to illuminate the evolution of archosaurs and amniotes.</title>
        <authorList>
            <person name="St John J.A."/>
            <person name="Braun E.L."/>
            <person name="Isberg S.R."/>
            <person name="Miles L.G."/>
            <person name="Chong A.Y."/>
            <person name="Gongora J."/>
            <person name="Dalzell P."/>
            <person name="Moran C."/>
            <person name="Bed'hom B."/>
            <person name="Abzhanov A."/>
            <person name="Burgess S.C."/>
            <person name="Cooksey A.M."/>
            <person name="Castoe T.A."/>
            <person name="Crawford N.G."/>
            <person name="Densmore L.D."/>
            <person name="Drew J.C."/>
            <person name="Edwards S.V."/>
            <person name="Faircloth B.C."/>
            <person name="Fujita M.K."/>
            <person name="Greenwold M.J."/>
            <person name="Hoffmann F.G."/>
            <person name="Howard J.M."/>
            <person name="Iguchi T."/>
            <person name="Janes D.E."/>
            <person name="Khan S.Y."/>
            <person name="Kohno S."/>
            <person name="de Koning A.J."/>
            <person name="Lance S.L."/>
            <person name="McCarthy F.M."/>
            <person name="McCormack J.E."/>
            <person name="Merchant M.E."/>
            <person name="Peterson D.G."/>
            <person name="Pollock D.D."/>
            <person name="Pourmand N."/>
            <person name="Raney B.J."/>
            <person name="Roessler K.A."/>
            <person name="Sanford J.R."/>
            <person name="Sawyer R.H."/>
            <person name="Schmidt C.J."/>
            <person name="Triplett E.W."/>
            <person name="Tuberville T.D."/>
            <person name="Venegas-Anaya M."/>
            <person name="Howard J.T."/>
            <person name="Jarvis E.D."/>
            <person name="Guillette L.J.Jr."/>
            <person name="Glenn T.C."/>
            <person name="Green R.E."/>
            <person name="Ray D.A."/>
        </authorList>
    </citation>
    <scope>NUCLEOTIDE SEQUENCE [LARGE SCALE GENOMIC DNA]</scope>
    <source>
        <strain evidence="2">KSC_2009_1</strain>
    </source>
</reference>
<feature type="region of interest" description="Disordered" evidence="1">
    <location>
        <begin position="1"/>
        <end position="45"/>
    </location>
</feature>
<evidence type="ECO:0000256" key="1">
    <source>
        <dbReference type="SAM" id="MobiDB-lite"/>
    </source>
</evidence>
<name>A0A151M305_ALLMI</name>
<dbReference type="EMBL" id="AKHW03006769">
    <property type="protein sequence ID" value="KYO18907.1"/>
    <property type="molecule type" value="Genomic_DNA"/>
</dbReference>
<sequence>MPPVLEAQEKAGPETENKMDLEGLEQEEGEEKGGTSDPEPSQVDQVVRETCKLLEQLSKDCSPSLASSSALTPTEEMETGGESEEESKMEVAAGPSTTENLPQGGQKVKKTKRRNPGNGEECCLRTE</sequence>
<proteinExistence type="predicted"/>
<feature type="compositionally biased region" description="Acidic residues" evidence="1">
    <location>
        <begin position="75"/>
        <end position="87"/>
    </location>
</feature>